<protein>
    <submittedName>
        <fullName evidence="1">Uncharacterized protein</fullName>
    </submittedName>
</protein>
<keyword evidence="2" id="KW-1185">Reference proteome</keyword>
<dbReference type="EMBL" id="KY065450">
    <property type="protein sequence ID" value="APD21595.1"/>
    <property type="molecule type" value="Genomic_DNA"/>
</dbReference>
<accession>A0A1S5S7S4</accession>
<proteinExistence type="predicted"/>
<gene>
    <name evidence="1" type="ORF">IPP8_00029</name>
</gene>
<reference evidence="1 2" key="1">
    <citation type="journal article" date="2017" name="Sci. Rep.">
        <title>Pneumococcal prophages are diverse, but not without structure or history.</title>
        <authorList>
            <person name="Brueggemann A.B."/>
            <person name="Harrold C.L."/>
            <person name="Rezaei Javan R."/>
            <person name="van Tonder A.J."/>
            <person name="McDonnell A.J."/>
            <person name="Edwards B.A."/>
        </authorList>
    </citation>
    <scope>NUCLEOTIDE SEQUENCE [LARGE SCALE GENOMIC DNA]</scope>
</reference>
<evidence type="ECO:0000313" key="2">
    <source>
        <dbReference type="Proteomes" id="UP000225287"/>
    </source>
</evidence>
<name>A0A1S5S7S4_9CAUD</name>
<sequence length="49" mass="6063">MKRPNRYPYTKNQWVEETVDHYTYKNDICYTSHILENRLTGEIKDKELK</sequence>
<organism evidence="1 2">
    <name type="scientific">Streptococcus phage IPP8</name>
    <dbReference type="NCBI Taxonomy" id="1916206"/>
    <lineage>
        <taxon>Viruses</taxon>
        <taxon>Duplodnaviria</taxon>
        <taxon>Heunggongvirae</taxon>
        <taxon>Uroviricota</taxon>
        <taxon>Caudoviricetes</taxon>
        <taxon>Ferrettivirinae</taxon>
        <taxon>Spinunavirus</taxon>
        <taxon>Spinunavirus IPP8</taxon>
    </lineage>
</organism>
<dbReference type="Proteomes" id="UP000225287">
    <property type="component" value="Segment"/>
</dbReference>
<evidence type="ECO:0000313" key="1">
    <source>
        <dbReference type="EMBL" id="APD21595.1"/>
    </source>
</evidence>